<comment type="subcellular location">
    <subcellularLocation>
        <location evidence="1">Cell envelope</location>
    </subcellularLocation>
</comment>
<evidence type="ECO:0000313" key="10">
    <source>
        <dbReference type="Proteomes" id="UP000297729"/>
    </source>
</evidence>
<organism evidence="9 10">
    <name type="scientific">Duganella callida</name>
    <dbReference type="NCBI Taxonomy" id="2561932"/>
    <lineage>
        <taxon>Bacteria</taxon>
        <taxon>Pseudomonadati</taxon>
        <taxon>Pseudomonadota</taxon>
        <taxon>Betaproteobacteria</taxon>
        <taxon>Burkholderiales</taxon>
        <taxon>Oxalobacteraceae</taxon>
        <taxon>Telluria group</taxon>
        <taxon>Duganella</taxon>
    </lineage>
</organism>
<dbReference type="Pfam" id="PF25876">
    <property type="entry name" value="HH_MFP_RND"/>
    <property type="match status" value="1"/>
</dbReference>
<keyword evidence="3" id="KW-0175">Coiled coil</keyword>
<dbReference type="GO" id="GO:0005886">
    <property type="term" value="C:plasma membrane"/>
    <property type="evidence" value="ECO:0007669"/>
    <property type="project" value="TreeGrafter"/>
</dbReference>
<evidence type="ECO:0000256" key="2">
    <source>
        <dbReference type="ARBA" id="ARBA00009477"/>
    </source>
</evidence>
<dbReference type="SUPFAM" id="SSF111369">
    <property type="entry name" value="HlyD-like secretion proteins"/>
    <property type="match status" value="1"/>
</dbReference>
<dbReference type="Gene3D" id="2.40.50.100">
    <property type="match status" value="1"/>
</dbReference>
<dbReference type="PANTHER" id="PTHR30158:SF10">
    <property type="entry name" value="CATION EFFLUX PUMP"/>
    <property type="match status" value="1"/>
</dbReference>
<feature type="domain" description="Multidrug resistance protein MdtA-like barrel-sandwich hybrid" evidence="6">
    <location>
        <begin position="72"/>
        <end position="212"/>
    </location>
</feature>
<name>A0A4Y9SAL0_9BURK</name>
<dbReference type="AlphaFoldDB" id="A0A4Y9SAL0"/>
<evidence type="ECO:0000259" key="5">
    <source>
        <dbReference type="Pfam" id="PF25876"/>
    </source>
</evidence>
<dbReference type="EMBL" id="SPVG01000180">
    <property type="protein sequence ID" value="TFW18679.1"/>
    <property type="molecule type" value="Genomic_DNA"/>
</dbReference>
<dbReference type="Pfam" id="PF25944">
    <property type="entry name" value="Beta-barrel_RND"/>
    <property type="match status" value="1"/>
</dbReference>
<comment type="similarity">
    <text evidence="2">Belongs to the membrane fusion protein (MFP) (TC 8.A.1) family.</text>
</comment>
<evidence type="ECO:0000256" key="1">
    <source>
        <dbReference type="ARBA" id="ARBA00004196"/>
    </source>
</evidence>
<dbReference type="Gene3D" id="1.10.287.470">
    <property type="entry name" value="Helix hairpin bin"/>
    <property type="match status" value="1"/>
</dbReference>
<evidence type="ECO:0000259" key="6">
    <source>
        <dbReference type="Pfam" id="PF25917"/>
    </source>
</evidence>
<dbReference type="InterPro" id="IPR058625">
    <property type="entry name" value="MdtA-like_BSH"/>
</dbReference>
<dbReference type="PROSITE" id="PS51257">
    <property type="entry name" value="PROKAR_LIPOPROTEIN"/>
    <property type="match status" value="1"/>
</dbReference>
<sequence>MNKHSIIQSALRPLAAALTIAGIVAALSGCGEASSKAQEATPPGAPITAAPAIARQITETQEFSGRMESVENVEIRARVSGYITAVNFQPGGKVSKGQVLFVIDPRPYQAEANRAEAAAHAARARADLARLELARAEKLLADKAIAQREFDERAATQKELEANARAASAQFDTAKLNLSYTQVTAPINGRASKAEITVGNLIDASAVLTSVVSDEKIYASFDGDESTYIRVAANVQQGRAINVRVGLAGEEGYPHEGKLEFIDNKLDVHTGAVRMRAVFVNSDRVLAPGLFAKVQVDTGNAQAGATNAVLINDKAIGTDQSRKFVFVVTADNKAEYRQVTLGQSVDGLRIVRTGLKAGEKVVVNGLQRVRPGAPLAPQIVSMTADHAPAATADVKVAVAGTSSKGH</sequence>
<dbReference type="FunFam" id="2.40.420.20:FF:000001">
    <property type="entry name" value="Efflux RND transporter periplasmic adaptor subunit"/>
    <property type="match status" value="1"/>
</dbReference>
<dbReference type="InterPro" id="IPR058627">
    <property type="entry name" value="MdtA-like_C"/>
</dbReference>
<evidence type="ECO:0000259" key="8">
    <source>
        <dbReference type="Pfam" id="PF25967"/>
    </source>
</evidence>
<dbReference type="NCBIfam" id="TIGR01730">
    <property type="entry name" value="RND_mfp"/>
    <property type="match status" value="1"/>
</dbReference>
<dbReference type="OrthoDB" id="9783047at2"/>
<evidence type="ECO:0000256" key="4">
    <source>
        <dbReference type="SAM" id="SignalP"/>
    </source>
</evidence>
<keyword evidence="10" id="KW-1185">Reference proteome</keyword>
<keyword evidence="4" id="KW-0732">Signal</keyword>
<dbReference type="Gene3D" id="2.40.30.170">
    <property type="match status" value="1"/>
</dbReference>
<feature type="domain" description="Multidrug resistance protein MdtA-like beta-barrel" evidence="7">
    <location>
        <begin position="218"/>
        <end position="299"/>
    </location>
</feature>
<dbReference type="InterPro" id="IPR006143">
    <property type="entry name" value="RND_pump_MFP"/>
</dbReference>
<dbReference type="InterPro" id="IPR058626">
    <property type="entry name" value="MdtA-like_b-barrel"/>
</dbReference>
<dbReference type="Gene3D" id="2.40.420.20">
    <property type="match status" value="1"/>
</dbReference>
<feature type="domain" description="Multidrug resistance protein MdtA-like alpha-helical hairpin" evidence="5">
    <location>
        <begin position="113"/>
        <end position="181"/>
    </location>
</feature>
<dbReference type="PANTHER" id="PTHR30158">
    <property type="entry name" value="ACRA/E-RELATED COMPONENT OF DRUG EFFLUX TRANSPORTER"/>
    <property type="match status" value="1"/>
</dbReference>
<feature type="domain" description="Multidrug resistance protein MdtA-like C-terminal permuted SH3" evidence="8">
    <location>
        <begin position="307"/>
        <end position="368"/>
    </location>
</feature>
<feature type="coiled-coil region" evidence="3">
    <location>
        <begin position="114"/>
        <end position="177"/>
    </location>
</feature>
<proteinExistence type="inferred from homology"/>
<comment type="caution">
    <text evidence="9">The sequence shown here is derived from an EMBL/GenBank/DDBJ whole genome shotgun (WGS) entry which is preliminary data.</text>
</comment>
<evidence type="ECO:0000259" key="7">
    <source>
        <dbReference type="Pfam" id="PF25944"/>
    </source>
</evidence>
<dbReference type="GO" id="GO:0046677">
    <property type="term" value="P:response to antibiotic"/>
    <property type="evidence" value="ECO:0007669"/>
    <property type="project" value="TreeGrafter"/>
</dbReference>
<dbReference type="InterPro" id="IPR058624">
    <property type="entry name" value="MdtA-like_HH"/>
</dbReference>
<evidence type="ECO:0000256" key="3">
    <source>
        <dbReference type="SAM" id="Coils"/>
    </source>
</evidence>
<dbReference type="Pfam" id="PF25917">
    <property type="entry name" value="BSH_RND"/>
    <property type="match status" value="1"/>
</dbReference>
<feature type="signal peptide" evidence="4">
    <location>
        <begin position="1"/>
        <end position="25"/>
    </location>
</feature>
<evidence type="ECO:0000313" key="9">
    <source>
        <dbReference type="EMBL" id="TFW18679.1"/>
    </source>
</evidence>
<feature type="chain" id="PRO_5021473611" evidence="4">
    <location>
        <begin position="26"/>
        <end position="406"/>
    </location>
</feature>
<accession>A0A4Y9SAL0</accession>
<dbReference type="RefSeq" id="WP_135202862.1">
    <property type="nucleotide sequence ID" value="NZ_SPVG01000180.1"/>
</dbReference>
<dbReference type="Pfam" id="PF25967">
    <property type="entry name" value="RND-MFP_C"/>
    <property type="match status" value="1"/>
</dbReference>
<protein>
    <submittedName>
        <fullName evidence="9">Efflux RND transporter periplasmic adaptor subunit</fullName>
    </submittedName>
</protein>
<gene>
    <name evidence="9" type="ORF">E4L98_17690</name>
</gene>
<reference evidence="9 10" key="1">
    <citation type="submission" date="2019-03" db="EMBL/GenBank/DDBJ databases">
        <title>Draft Genome Sequence of Duganella callidus sp. nov., a Novel Duganella Species Isolated from Cultivated Soil.</title>
        <authorList>
            <person name="Raths R."/>
            <person name="Peta V."/>
            <person name="Bucking H."/>
        </authorList>
    </citation>
    <scope>NUCLEOTIDE SEQUENCE [LARGE SCALE GENOMIC DNA]</scope>
    <source>
        <strain evidence="9 10">DN04</strain>
    </source>
</reference>
<dbReference type="Proteomes" id="UP000297729">
    <property type="component" value="Unassembled WGS sequence"/>
</dbReference>
<dbReference type="GO" id="GO:0022857">
    <property type="term" value="F:transmembrane transporter activity"/>
    <property type="evidence" value="ECO:0007669"/>
    <property type="project" value="InterPro"/>
</dbReference>
<dbReference type="GO" id="GO:0030313">
    <property type="term" value="C:cell envelope"/>
    <property type="evidence" value="ECO:0007669"/>
    <property type="project" value="UniProtKB-SubCell"/>
</dbReference>